<feature type="domain" description="Major facilitator superfamily (MFS) profile" evidence="9">
    <location>
        <begin position="9"/>
        <end position="412"/>
    </location>
</feature>
<dbReference type="PROSITE" id="PS50850">
    <property type="entry name" value="MFS"/>
    <property type="match status" value="1"/>
</dbReference>
<accession>A0A7Y7IKI1</accession>
<feature type="transmembrane region" description="Helical" evidence="8">
    <location>
        <begin position="100"/>
        <end position="121"/>
    </location>
</feature>
<evidence type="ECO:0000256" key="8">
    <source>
        <dbReference type="SAM" id="Phobius"/>
    </source>
</evidence>
<keyword evidence="3" id="KW-1003">Cell membrane</keyword>
<feature type="transmembrane region" description="Helical" evidence="8">
    <location>
        <begin position="341"/>
        <end position="366"/>
    </location>
</feature>
<organism evidence="10 11">
    <name type="scientific">Arthrobacter wenxiniae</name>
    <dbReference type="NCBI Taxonomy" id="2713570"/>
    <lineage>
        <taxon>Bacteria</taxon>
        <taxon>Bacillati</taxon>
        <taxon>Actinomycetota</taxon>
        <taxon>Actinomycetes</taxon>
        <taxon>Micrococcales</taxon>
        <taxon>Micrococcaceae</taxon>
        <taxon>Arthrobacter</taxon>
    </lineage>
</organism>
<keyword evidence="11" id="KW-1185">Reference proteome</keyword>
<comment type="subcellular location">
    <subcellularLocation>
        <location evidence="1">Cell membrane</location>
        <topology evidence="1">Multi-pass membrane protein</topology>
    </subcellularLocation>
</comment>
<name>A0A7Y7IKI1_9MICC</name>
<dbReference type="CDD" id="cd06174">
    <property type="entry name" value="MFS"/>
    <property type="match status" value="1"/>
</dbReference>
<evidence type="ECO:0000256" key="5">
    <source>
        <dbReference type="ARBA" id="ARBA00022989"/>
    </source>
</evidence>
<gene>
    <name evidence="10" type="ORF">G6034_18855</name>
</gene>
<dbReference type="AlphaFoldDB" id="A0A7Y7IKI1"/>
<proteinExistence type="predicted"/>
<evidence type="ECO:0000313" key="11">
    <source>
        <dbReference type="Proteomes" id="UP000543556"/>
    </source>
</evidence>
<feature type="transmembrane region" description="Helical" evidence="8">
    <location>
        <begin position="308"/>
        <end position="329"/>
    </location>
</feature>
<dbReference type="PANTHER" id="PTHR42718">
    <property type="entry name" value="MAJOR FACILITATOR SUPERFAMILY MULTIDRUG TRANSPORTER MFSC"/>
    <property type="match status" value="1"/>
</dbReference>
<dbReference type="EMBL" id="JAAMFM010000046">
    <property type="protein sequence ID" value="NVM96928.1"/>
    <property type="molecule type" value="Genomic_DNA"/>
</dbReference>
<sequence length="461" mass="48494">MDSKRAWTIWGIGVFAYLVAVTQRTSFGVAGLEATSRFHATASALSAFTVIQLLVYAVLQVPVGVLVDRFGPRVMIASGAALMTIGQLQLAAATSVPGGVVGRIFVGAGDAMTFISVIRLIPAWFPSRRVPLLTQLTGQLGQFGQLISIAPFAIVLHGWGWSPAFLGLAALGLLACVLAGALLRNAPEAAAGPAVQPGIRETAADLAKAWTQPGTQLGMWSHFSTQFAGNVFVMTWGYPFLVSGQGLDPAEATVLLSLFVVVGIICGPLLGGWVGRHPMRRSTMVLAVTAVITAAWLAVILYPGAAPLWLLVLLVLALALGGPASMIGFDFARTFNPSHRIGTATGIVNVGGFFAALVTMYVVGLILDLLNTNGFSAGKLYSLESFRIALSFQFIVLAVGAAAVVRVRGKVRRRMALAGEMVPPLRVALADNRRRRAQYRAELRAGRDGGPGPGERNDPGA</sequence>
<evidence type="ECO:0000313" key="10">
    <source>
        <dbReference type="EMBL" id="NVM96928.1"/>
    </source>
</evidence>
<feature type="region of interest" description="Disordered" evidence="7">
    <location>
        <begin position="441"/>
        <end position="461"/>
    </location>
</feature>
<dbReference type="GO" id="GO:0022857">
    <property type="term" value="F:transmembrane transporter activity"/>
    <property type="evidence" value="ECO:0007669"/>
    <property type="project" value="InterPro"/>
</dbReference>
<feature type="transmembrane region" description="Helical" evidence="8">
    <location>
        <begin position="165"/>
        <end position="183"/>
    </location>
</feature>
<feature type="transmembrane region" description="Helical" evidence="8">
    <location>
        <begin position="283"/>
        <end position="302"/>
    </location>
</feature>
<evidence type="ECO:0000256" key="4">
    <source>
        <dbReference type="ARBA" id="ARBA00022692"/>
    </source>
</evidence>
<keyword evidence="2" id="KW-0813">Transport</keyword>
<comment type="caution">
    <text evidence="10">The sequence shown here is derived from an EMBL/GenBank/DDBJ whole genome shotgun (WGS) entry which is preliminary data.</text>
</comment>
<dbReference type="RefSeq" id="WP_176636633.1">
    <property type="nucleotide sequence ID" value="NZ_JAAMFM010000046.1"/>
</dbReference>
<evidence type="ECO:0000256" key="6">
    <source>
        <dbReference type="ARBA" id="ARBA00023136"/>
    </source>
</evidence>
<reference evidence="10 11" key="1">
    <citation type="submission" date="2020-02" db="EMBL/GenBank/DDBJ databases">
        <title>Genome sequence of strain AETb3-4.</title>
        <authorList>
            <person name="Gao J."/>
            <person name="Zhang X."/>
        </authorList>
    </citation>
    <scope>NUCLEOTIDE SEQUENCE [LARGE SCALE GENOMIC DNA]</scope>
    <source>
        <strain evidence="10 11">AETb3-4</strain>
    </source>
</reference>
<dbReference type="Proteomes" id="UP000543556">
    <property type="component" value="Unassembled WGS sequence"/>
</dbReference>
<dbReference type="InterPro" id="IPR020846">
    <property type="entry name" value="MFS_dom"/>
</dbReference>
<dbReference type="SUPFAM" id="SSF103473">
    <property type="entry name" value="MFS general substrate transporter"/>
    <property type="match status" value="1"/>
</dbReference>
<keyword evidence="5 8" id="KW-1133">Transmembrane helix</keyword>
<keyword evidence="6 8" id="KW-0472">Membrane</keyword>
<dbReference type="InterPro" id="IPR011701">
    <property type="entry name" value="MFS"/>
</dbReference>
<feature type="transmembrane region" description="Helical" evidence="8">
    <location>
        <begin position="7"/>
        <end position="25"/>
    </location>
</feature>
<keyword evidence="4 8" id="KW-0812">Transmembrane</keyword>
<dbReference type="GO" id="GO:0005886">
    <property type="term" value="C:plasma membrane"/>
    <property type="evidence" value="ECO:0007669"/>
    <property type="project" value="UniProtKB-SubCell"/>
</dbReference>
<dbReference type="Pfam" id="PF07690">
    <property type="entry name" value="MFS_1"/>
    <property type="match status" value="1"/>
</dbReference>
<feature type="transmembrane region" description="Helical" evidence="8">
    <location>
        <begin position="386"/>
        <end position="405"/>
    </location>
</feature>
<evidence type="ECO:0000259" key="9">
    <source>
        <dbReference type="PROSITE" id="PS50850"/>
    </source>
</evidence>
<feature type="transmembrane region" description="Helical" evidence="8">
    <location>
        <begin position="45"/>
        <end position="67"/>
    </location>
</feature>
<dbReference type="Gene3D" id="1.20.1250.20">
    <property type="entry name" value="MFS general substrate transporter like domains"/>
    <property type="match status" value="2"/>
</dbReference>
<feature type="transmembrane region" description="Helical" evidence="8">
    <location>
        <begin position="252"/>
        <end position="271"/>
    </location>
</feature>
<dbReference type="PANTHER" id="PTHR42718:SF46">
    <property type="entry name" value="BLR6921 PROTEIN"/>
    <property type="match status" value="1"/>
</dbReference>
<evidence type="ECO:0000256" key="3">
    <source>
        <dbReference type="ARBA" id="ARBA00022475"/>
    </source>
</evidence>
<protein>
    <submittedName>
        <fullName evidence="10">MFS transporter</fullName>
    </submittedName>
</protein>
<dbReference type="InterPro" id="IPR036259">
    <property type="entry name" value="MFS_trans_sf"/>
</dbReference>
<evidence type="ECO:0000256" key="1">
    <source>
        <dbReference type="ARBA" id="ARBA00004651"/>
    </source>
</evidence>
<evidence type="ECO:0000256" key="2">
    <source>
        <dbReference type="ARBA" id="ARBA00022448"/>
    </source>
</evidence>
<feature type="transmembrane region" description="Helical" evidence="8">
    <location>
        <begin position="227"/>
        <end position="246"/>
    </location>
</feature>
<evidence type="ECO:0000256" key="7">
    <source>
        <dbReference type="SAM" id="MobiDB-lite"/>
    </source>
</evidence>